<dbReference type="GO" id="GO:0008417">
    <property type="term" value="F:fucosyltransferase activity"/>
    <property type="evidence" value="ECO:0007669"/>
    <property type="project" value="InterPro"/>
</dbReference>
<dbReference type="EMBL" id="CAJFDI010000003">
    <property type="protein sequence ID" value="CAD5219279.1"/>
    <property type="molecule type" value="Genomic_DNA"/>
</dbReference>
<evidence type="ECO:0000256" key="10">
    <source>
        <dbReference type="ARBA" id="ARBA00023136"/>
    </source>
</evidence>
<evidence type="ECO:0000256" key="8">
    <source>
        <dbReference type="ARBA" id="ARBA00022989"/>
    </source>
</evidence>
<dbReference type="Pfam" id="PF17039">
    <property type="entry name" value="Glyco_tran_10_N"/>
    <property type="match status" value="1"/>
</dbReference>
<gene>
    <name evidence="15" type="ORF">BXYJ_LOCUS5599</name>
</gene>
<evidence type="ECO:0000256" key="2">
    <source>
        <dbReference type="ARBA" id="ARBA00004922"/>
    </source>
</evidence>
<dbReference type="Proteomes" id="UP000659654">
    <property type="component" value="Unassembled WGS sequence"/>
</dbReference>
<keyword evidence="5 12" id="KW-0808">Transferase</keyword>
<dbReference type="Pfam" id="PF00852">
    <property type="entry name" value="Glyco_transf_10"/>
    <property type="match status" value="1"/>
</dbReference>
<dbReference type="PANTHER" id="PTHR48438">
    <property type="entry name" value="ALPHA-(1,3)-FUCOSYLTRANSFERASE C-RELATED"/>
    <property type="match status" value="1"/>
</dbReference>
<dbReference type="eggNOG" id="KOG2619">
    <property type="taxonomic scope" value="Eukaryota"/>
</dbReference>
<evidence type="ECO:0000313" key="16">
    <source>
        <dbReference type="EMBL" id="CAG9104400.1"/>
    </source>
</evidence>
<evidence type="ECO:0000259" key="13">
    <source>
        <dbReference type="Pfam" id="PF00852"/>
    </source>
</evidence>
<comment type="similarity">
    <text evidence="3 12">Belongs to the glycosyltransferase 10 family.</text>
</comment>
<name>A0A1I7RQD4_BURXY</name>
<comment type="subcellular location">
    <subcellularLocation>
        <location evidence="1 12">Golgi apparatus</location>
        <location evidence="1 12">Golgi stack membrane</location>
        <topology evidence="1 12">Single-pass type II membrane protein</topology>
    </subcellularLocation>
</comment>
<dbReference type="PANTHER" id="PTHR48438:SF1">
    <property type="entry name" value="ALPHA-(1,3)-FUCOSYLTRANSFERASE C-RELATED"/>
    <property type="match status" value="1"/>
</dbReference>
<dbReference type="EC" id="2.4.1.-" evidence="12"/>
<sequence>MSCFKTNIRIVVFLAIAAVTLFLVQQSYIVSENDVKIANHTIELEKTRILLWTPRNSAPNQTGFLEAVHKVCGTTCEFTMDRGTFNTSHGVLFFPFYLFHYNSTYPTRYSTNQTFIMYEREPPTRVGTHSLKDNFFNATSTFMMHSDIPYPYGYFQAKSQEIDRAEYYKKLLREIKQKKSKGVFKVFSRCITSSQREDVIAELQKYLDIDLYGKCGNRSCDEYCFKENSEKYRFYLSLENSICLDYVTEKFYRFNDLVPIVFKKEYYRNAPPRSFIAMDDFASLKSFANYIKFLLTNDEAYAEHLMWKYDYERRVVNTKDQFCKICQYVRTNKVVKTYTNITEFWNHRKTCDRNFTENLLKNNKAVLSR</sequence>
<organism evidence="17 19">
    <name type="scientific">Bursaphelenchus xylophilus</name>
    <name type="common">Pinewood nematode worm</name>
    <name type="synonym">Aphelenchoides xylophilus</name>
    <dbReference type="NCBI Taxonomy" id="6326"/>
    <lineage>
        <taxon>Eukaryota</taxon>
        <taxon>Metazoa</taxon>
        <taxon>Ecdysozoa</taxon>
        <taxon>Nematoda</taxon>
        <taxon>Chromadorea</taxon>
        <taxon>Rhabditida</taxon>
        <taxon>Tylenchina</taxon>
        <taxon>Tylenchomorpha</taxon>
        <taxon>Aphelenchoidea</taxon>
        <taxon>Aphelenchoididae</taxon>
        <taxon>Bursaphelenchus</taxon>
    </lineage>
</organism>
<dbReference type="UniPathway" id="UPA00378"/>
<keyword evidence="18" id="KW-1185">Reference proteome</keyword>
<evidence type="ECO:0000256" key="5">
    <source>
        <dbReference type="ARBA" id="ARBA00022679"/>
    </source>
</evidence>
<dbReference type="InterPro" id="IPR038577">
    <property type="entry name" value="GT10-like_C_sf"/>
</dbReference>
<evidence type="ECO:0000256" key="9">
    <source>
        <dbReference type="ARBA" id="ARBA00023034"/>
    </source>
</evidence>
<feature type="domain" description="Fucosyltransferase N-terminal" evidence="14">
    <location>
        <begin position="46"/>
        <end position="153"/>
    </location>
</feature>
<reference evidence="16" key="2">
    <citation type="submission" date="2020-08" db="EMBL/GenBank/DDBJ databases">
        <authorList>
            <person name="Kikuchi T."/>
        </authorList>
    </citation>
    <scope>NUCLEOTIDE SEQUENCE</scope>
    <source>
        <strain evidence="15">Ka4C1</strain>
    </source>
</reference>
<proteinExistence type="inferred from homology"/>
<keyword evidence="10" id="KW-0472">Membrane</keyword>
<evidence type="ECO:0000259" key="14">
    <source>
        <dbReference type="Pfam" id="PF17039"/>
    </source>
</evidence>
<evidence type="ECO:0000256" key="3">
    <source>
        <dbReference type="ARBA" id="ARBA00008919"/>
    </source>
</evidence>
<keyword evidence="11" id="KW-0325">Glycoprotein</keyword>
<evidence type="ECO:0000313" key="15">
    <source>
        <dbReference type="EMBL" id="CAD5219279.1"/>
    </source>
</evidence>
<dbReference type="Gene3D" id="3.40.50.11660">
    <property type="entry name" value="Glycosyl transferase family 10, C-terminal domain"/>
    <property type="match status" value="1"/>
</dbReference>
<dbReference type="AlphaFoldDB" id="A0A1I7RQD4"/>
<dbReference type="SMR" id="A0A1I7RQD4"/>
<accession>A0A1I7RQD4</accession>
<evidence type="ECO:0000256" key="1">
    <source>
        <dbReference type="ARBA" id="ARBA00004447"/>
    </source>
</evidence>
<dbReference type="FunFam" id="3.40.50.11660:FF:000002">
    <property type="entry name" value="Alpha-(1,3)-fucosyltransferase"/>
    <property type="match status" value="1"/>
</dbReference>
<evidence type="ECO:0000313" key="19">
    <source>
        <dbReference type="WBParaSite" id="BXY_0292700.1"/>
    </source>
</evidence>
<dbReference type="OrthoDB" id="427096at2759"/>
<dbReference type="InterPro" id="IPR031481">
    <property type="entry name" value="Glyco_tran_10_N"/>
</dbReference>
<dbReference type="Proteomes" id="UP000095284">
    <property type="component" value="Unplaced"/>
</dbReference>
<dbReference type="EMBL" id="CAJFCV020000003">
    <property type="protein sequence ID" value="CAG9104400.1"/>
    <property type="molecule type" value="Genomic_DNA"/>
</dbReference>
<evidence type="ECO:0000313" key="17">
    <source>
        <dbReference type="Proteomes" id="UP000095284"/>
    </source>
</evidence>
<feature type="domain" description="Fucosyltransferase C-terminal" evidence="13">
    <location>
        <begin position="177"/>
        <end position="343"/>
    </location>
</feature>
<evidence type="ECO:0000256" key="4">
    <source>
        <dbReference type="ARBA" id="ARBA00022676"/>
    </source>
</evidence>
<dbReference type="GO" id="GO:0032580">
    <property type="term" value="C:Golgi cisterna membrane"/>
    <property type="evidence" value="ECO:0007669"/>
    <property type="project" value="UniProtKB-SubCell"/>
</dbReference>
<keyword evidence="8" id="KW-1133">Transmembrane helix</keyword>
<dbReference type="InterPro" id="IPR001503">
    <property type="entry name" value="Glyco_trans_10"/>
</dbReference>
<evidence type="ECO:0000256" key="12">
    <source>
        <dbReference type="RuleBase" id="RU003832"/>
    </source>
</evidence>
<evidence type="ECO:0000256" key="7">
    <source>
        <dbReference type="ARBA" id="ARBA00022968"/>
    </source>
</evidence>
<dbReference type="SUPFAM" id="SSF53756">
    <property type="entry name" value="UDP-Glycosyltransferase/glycogen phosphorylase"/>
    <property type="match status" value="1"/>
</dbReference>
<keyword evidence="4 12" id="KW-0328">Glycosyltransferase</keyword>
<dbReference type="WBParaSite" id="BXY_0292700.1">
    <property type="protein sequence ID" value="BXY_0292700.1"/>
    <property type="gene ID" value="BXY_0292700"/>
</dbReference>
<keyword evidence="7" id="KW-0735">Signal-anchor</keyword>
<comment type="pathway">
    <text evidence="2">Protein modification; protein glycosylation.</text>
</comment>
<keyword evidence="6 12" id="KW-0812">Transmembrane</keyword>
<evidence type="ECO:0000256" key="11">
    <source>
        <dbReference type="ARBA" id="ARBA00023180"/>
    </source>
</evidence>
<reference evidence="19" key="1">
    <citation type="submission" date="2016-11" db="UniProtKB">
        <authorList>
            <consortium name="WormBaseParasite"/>
        </authorList>
    </citation>
    <scope>IDENTIFICATION</scope>
</reference>
<evidence type="ECO:0000256" key="6">
    <source>
        <dbReference type="ARBA" id="ARBA00022692"/>
    </source>
</evidence>
<protein>
    <recommendedName>
        <fullName evidence="12">Fucosyltransferase</fullName>
        <ecNumber evidence="12">2.4.1.-</ecNumber>
    </recommendedName>
</protein>
<dbReference type="Proteomes" id="UP000582659">
    <property type="component" value="Unassembled WGS sequence"/>
</dbReference>
<evidence type="ECO:0000313" key="18">
    <source>
        <dbReference type="Proteomes" id="UP000659654"/>
    </source>
</evidence>
<dbReference type="InterPro" id="IPR055270">
    <property type="entry name" value="Glyco_tran_10_C"/>
</dbReference>
<keyword evidence="9 12" id="KW-0333">Golgi apparatus</keyword>